<comment type="caution">
    <text evidence="1">The sequence shown here is derived from an EMBL/GenBank/DDBJ whole genome shotgun (WGS) entry which is preliminary data.</text>
</comment>
<proteinExistence type="predicted"/>
<dbReference type="AlphaFoldDB" id="A0A5B0Q155"/>
<name>A0A5B0Q155_PUCGR</name>
<protein>
    <submittedName>
        <fullName evidence="1">Kinesin-like protein Klp8</fullName>
    </submittedName>
</protein>
<reference evidence="1 2" key="1">
    <citation type="submission" date="2019-05" db="EMBL/GenBank/DDBJ databases">
        <title>Emergence of the Ug99 lineage of the wheat stem rust pathogen through somatic hybridization.</title>
        <authorList>
            <person name="Li F."/>
            <person name="Upadhyaya N.M."/>
            <person name="Sperschneider J."/>
            <person name="Matny O."/>
            <person name="Nguyen-Phuc H."/>
            <person name="Mago R."/>
            <person name="Raley C."/>
            <person name="Miller M.E."/>
            <person name="Silverstein K.A.T."/>
            <person name="Henningsen E."/>
            <person name="Hirsch C.D."/>
            <person name="Visser B."/>
            <person name="Pretorius Z.A."/>
            <person name="Steffenson B.J."/>
            <person name="Schwessinger B."/>
            <person name="Dodds P.N."/>
            <person name="Figueroa M."/>
        </authorList>
    </citation>
    <scope>NUCLEOTIDE SEQUENCE [LARGE SCALE GENOMIC DNA]</scope>
    <source>
        <strain evidence="1 2">Ug99</strain>
    </source>
</reference>
<dbReference type="Proteomes" id="UP000325313">
    <property type="component" value="Unassembled WGS sequence"/>
</dbReference>
<accession>A0A5B0Q155</accession>
<evidence type="ECO:0000313" key="2">
    <source>
        <dbReference type="Proteomes" id="UP000325313"/>
    </source>
</evidence>
<evidence type="ECO:0000313" key="1">
    <source>
        <dbReference type="EMBL" id="KAA1106857.1"/>
    </source>
</evidence>
<gene>
    <name evidence="1" type="primary">KLP8_2</name>
    <name evidence="1" type="ORF">PGTUg99_021385</name>
</gene>
<sequence>MFPTSTDPYPVNRWDDFSNGTADHVWSSKVLDFLCNPKEMVLKQSTLVVMSPQTKTILDRLERQDVKKAKDKKLLDDNGGQLEVLSPQSESAFDNNHVTERARSRSVLVPHTLNQQPFESSSTPKHTFKSPKNHRLKAEVRLIPRHENAIRKCKLNVLRIRHEMIWLINCLY</sequence>
<dbReference type="EMBL" id="VDEP01000309">
    <property type="protein sequence ID" value="KAA1106857.1"/>
    <property type="molecule type" value="Genomic_DNA"/>
</dbReference>
<organism evidence="1 2">
    <name type="scientific">Puccinia graminis f. sp. tritici</name>
    <dbReference type="NCBI Taxonomy" id="56615"/>
    <lineage>
        <taxon>Eukaryota</taxon>
        <taxon>Fungi</taxon>
        <taxon>Dikarya</taxon>
        <taxon>Basidiomycota</taxon>
        <taxon>Pucciniomycotina</taxon>
        <taxon>Pucciniomycetes</taxon>
        <taxon>Pucciniales</taxon>
        <taxon>Pucciniaceae</taxon>
        <taxon>Puccinia</taxon>
    </lineage>
</organism>